<name>A0AAU7VHU1_9FIRM</name>
<dbReference type="InterPro" id="IPR000715">
    <property type="entry name" value="Glycosyl_transferase_4"/>
</dbReference>
<keyword evidence="5 8" id="KW-1133">Transmembrane helix</keyword>
<dbReference type="RefSeq" id="WP_350342413.1">
    <property type="nucleotide sequence ID" value="NZ_CP158367.1"/>
</dbReference>
<dbReference type="AlphaFoldDB" id="A0AAU7VHU1"/>
<dbReference type="EC" id="2.7.8.-" evidence="9"/>
<comment type="cofactor">
    <cofactor evidence="7">
        <name>Mg(2+)</name>
        <dbReference type="ChEBI" id="CHEBI:18420"/>
    </cofactor>
</comment>
<dbReference type="Pfam" id="PF00953">
    <property type="entry name" value="Glycos_transf_4"/>
    <property type="match status" value="1"/>
</dbReference>
<feature type="transmembrane region" description="Helical" evidence="8">
    <location>
        <begin position="302"/>
        <end position="321"/>
    </location>
</feature>
<feature type="binding site" evidence="7">
    <location>
        <position position="198"/>
    </location>
    <ligand>
        <name>Mg(2+)</name>
        <dbReference type="ChEBI" id="CHEBI:18420"/>
    </ligand>
</feature>
<dbReference type="GO" id="GO:0071555">
    <property type="term" value="P:cell wall organization"/>
    <property type="evidence" value="ECO:0007669"/>
    <property type="project" value="TreeGrafter"/>
</dbReference>
<feature type="transmembrane region" description="Helical" evidence="8">
    <location>
        <begin position="194"/>
        <end position="215"/>
    </location>
</feature>
<protein>
    <submittedName>
        <fullName evidence="9">MraY family glycosyltransferase</fullName>
        <ecNumber evidence="9">2.7.8.-</ecNumber>
    </submittedName>
</protein>
<sequence>MILQWLILSGILFLAFMPISILLGSRYILDVPNHRKIHKKSIPRSGGIAFFLALFFILAINSQFRNILIPFTTLFIIGILDDIYNLPAKLKLFGQITVSLLTYFLGFQLTNFLGLELGTFMSLVVTLFWLVGSMNTINLIDGLDGLASSITIVNMFFLLVLGIVTQSSYAIFISAVILTMTVIFYQYNKAPAKIFLGDSGSLQLGYFIGITSLHLVQGSSLNLLGIILILFIPIADSFWAIFRRVLKKKSIFEADRGHIHHQILDCGMSTLGTCRFIYVLSIISGILGVIVCYFNNMAGNLFGVAAMMALMLLTYRPSWIAQRMVLKISAKEVGAAKQTDE</sequence>
<evidence type="ECO:0000256" key="7">
    <source>
        <dbReference type="PIRSR" id="PIRSR600715-1"/>
    </source>
</evidence>
<dbReference type="PANTHER" id="PTHR22926:SF3">
    <property type="entry name" value="UNDECAPRENYL-PHOSPHATE ALPHA-N-ACETYLGLUCOSAMINYL 1-PHOSPHATE TRANSFERASE"/>
    <property type="match status" value="1"/>
</dbReference>
<feature type="transmembrane region" description="Helical" evidence="8">
    <location>
        <begin position="276"/>
        <end position="296"/>
    </location>
</feature>
<evidence type="ECO:0000256" key="1">
    <source>
        <dbReference type="ARBA" id="ARBA00004651"/>
    </source>
</evidence>
<feature type="transmembrane region" description="Helical" evidence="8">
    <location>
        <begin position="6"/>
        <end position="29"/>
    </location>
</feature>
<feature type="transmembrane region" description="Helical" evidence="8">
    <location>
        <begin position="221"/>
        <end position="242"/>
    </location>
</feature>
<dbReference type="GO" id="GO:0044038">
    <property type="term" value="P:cell wall macromolecule biosynthetic process"/>
    <property type="evidence" value="ECO:0007669"/>
    <property type="project" value="TreeGrafter"/>
</dbReference>
<dbReference type="GO" id="GO:0009103">
    <property type="term" value="P:lipopolysaccharide biosynthetic process"/>
    <property type="evidence" value="ECO:0007669"/>
    <property type="project" value="TreeGrafter"/>
</dbReference>
<evidence type="ECO:0000256" key="6">
    <source>
        <dbReference type="ARBA" id="ARBA00023136"/>
    </source>
</evidence>
<keyword evidence="2" id="KW-1003">Cell membrane</keyword>
<dbReference type="GO" id="GO:0005886">
    <property type="term" value="C:plasma membrane"/>
    <property type="evidence" value="ECO:0007669"/>
    <property type="project" value="UniProtKB-SubCell"/>
</dbReference>
<feature type="transmembrane region" description="Helical" evidence="8">
    <location>
        <begin position="67"/>
        <end position="83"/>
    </location>
</feature>
<dbReference type="EMBL" id="CP158367">
    <property type="protein sequence ID" value="XBX73651.1"/>
    <property type="molecule type" value="Genomic_DNA"/>
</dbReference>
<feature type="transmembrane region" description="Helical" evidence="8">
    <location>
        <begin position="41"/>
        <end position="61"/>
    </location>
</feature>
<keyword evidence="6 8" id="KW-0472">Membrane</keyword>
<comment type="subcellular location">
    <subcellularLocation>
        <location evidence="1">Cell membrane</location>
        <topology evidence="1">Multi-pass membrane protein</topology>
    </subcellularLocation>
</comment>
<keyword evidence="7" id="KW-0460">Magnesium</keyword>
<proteinExistence type="predicted"/>
<evidence type="ECO:0000256" key="2">
    <source>
        <dbReference type="ARBA" id="ARBA00022475"/>
    </source>
</evidence>
<feature type="transmembrane region" description="Helical" evidence="8">
    <location>
        <begin position="112"/>
        <end position="131"/>
    </location>
</feature>
<keyword evidence="4 8" id="KW-0812">Transmembrane</keyword>
<evidence type="ECO:0000256" key="4">
    <source>
        <dbReference type="ARBA" id="ARBA00022692"/>
    </source>
</evidence>
<keyword evidence="3 9" id="KW-0808">Transferase</keyword>
<dbReference type="PROSITE" id="PS01348">
    <property type="entry name" value="MRAY_2"/>
    <property type="match status" value="1"/>
</dbReference>
<dbReference type="InterPro" id="IPR018480">
    <property type="entry name" value="PNAcMuramoyl-5peptid_Trfase_CS"/>
</dbReference>
<reference evidence="9" key="1">
    <citation type="journal article" date="2013" name="Extremophiles">
        <title>Proteinivorax tanatarense gen. nov., sp. nov., an anaerobic, haloalkaliphilic, proteolytic bacterium isolated from a decaying algal bloom, and proposal of Proteinivoraceae fam. nov.</title>
        <authorList>
            <person name="Kevbrin V."/>
            <person name="Boltyanskaya Y."/>
            <person name="Zhilina T."/>
            <person name="Kolganova T."/>
            <person name="Lavrentjeva E."/>
            <person name="Kuznetsov B."/>
        </authorList>
    </citation>
    <scope>NUCLEOTIDE SEQUENCE</scope>
    <source>
        <strain evidence="9">Z-910T</strain>
    </source>
</reference>
<evidence type="ECO:0000256" key="5">
    <source>
        <dbReference type="ARBA" id="ARBA00022989"/>
    </source>
</evidence>
<evidence type="ECO:0000256" key="3">
    <source>
        <dbReference type="ARBA" id="ARBA00022679"/>
    </source>
</evidence>
<gene>
    <name evidence="9" type="ORF">PRVXT_001645</name>
</gene>
<feature type="transmembrane region" description="Helical" evidence="8">
    <location>
        <begin position="143"/>
        <end position="163"/>
    </location>
</feature>
<reference evidence="9" key="2">
    <citation type="submission" date="2024-06" db="EMBL/GenBank/DDBJ databases">
        <authorList>
            <person name="Petrova K.O."/>
            <person name="Toshchakov S.V."/>
            <person name="Boltjanskaja Y.V."/>
            <person name="Kevbrin V."/>
        </authorList>
    </citation>
    <scope>NUCLEOTIDE SEQUENCE</scope>
    <source>
        <strain evidence="9">Z-910T</strain>
    </source>
</reference>
<accession>A0AAU7VHU1</accession>
<keyword evidence="7" id="KW-0479">Metal-binding</keyword>
<organism evidence="9">
    <name type="scientific">Proteinivorax tanatarense</name>
    <dbReference type="NCBI Taxonomy" id="1260629"/>
    <lineage>
        <taxon>Bacteria</taxon>
        <taxon>Bacillati</taxon>
        <taxon>Bacillota</taxon>
        <taxon>Clostridia</taxon>
        <taxon>Eubacteriales</taxon>
        <taxon>Proteinivoracaceae</taxon>
        <taxon>Proteinivorax</taxon>
    </lineage>
</organism>
<feature type="binding site" evidence="7">
    <location>
        <position position="138"/>
    </location>
    <ligand>
        <name>Mg(2+)</name>
        <dbReference type="ChEBI" id="CHEBI:18420"/>
    </ligand>
</feature>
<dbReference type="CDD" id="cd06853">
    <property type="entry name" value="GT_WecA_like"/>
    <property type="match status" value="1"/>
</dbReference>
<feature type="transmembrane region" description="Helical" evidence="8">
    <location>
        <begin position="169"/>
        <end position="187"/>
    </location>
</feature>
<dbReference type="PANTHER" id="PTHR22926">
    <property type="entry name" value="PHOSPHO-N-ACETYLMURAMOYL-PENTAPEPTIDE-TRANSFERASE"/>
    <property type="match status" value="1"/>
</dbReference>
<dbReference type="GO" id="GO:0046872">
    <property type="term" value="F:metal ion binding"/>
    <property type="evidence" value="ECO:0007669"/>
    <property type="project" value="UniProtKB-KW"/>
</dbReference>
<dbReference type="GO" id="GO:0016780">
    <property type="term" value="F:phosphotransferase activity, for other substituted phosphate groups"/>
    <property type="evidence" value="ECO:0007669"/>
    <property type="project" value="InterPro"/>
</dbReference>
<evidence type="ECO:0000313" key="9">
    <source>
        <dbReference type="EMBL" id="XBX73651.1"/>
    </source>
</evidence>
<evidence type="ECO:0000256" key="8">
    <source>
        <dbReference type="SAM" id="Phobius"/>
    </source>
</evidence>